<sequence>MATVQLAAAAIRPPLRLMRRRVIAHRPPLFAVASLSAGAWVKQREPGRVFAASTVEGHGQAVSPSRRRA</sequence>
<dbReference type="AlphaFoldDB" id="A0A6G1DVU9"/>
<reference evidence="1 2" key="1">
    <citation type="submission" date="2019-11" db="EMBL/GenBank/DDBJ databases">
        <title>Whole genome sequence of Oryza granulata.</title>
        <authorList>
            <person name="Li W."/>
        </authorList>
    </citation>
    <scope>NUCLEOTIDE SEQUENCE [LARGE SCALE GENOMIC DNA]</scope>
    <source>
        <strain evidence="2">cv. Menghai</strain>
        <tissue evidence="1">Leaf</tissue>
    </source>
</reference>
<organism evidence="1 2">
    <name type="scientific">Oryza meyeriana var. granulata</name>
    <dbReference type="NCBI Taxonomy" id="110450"/>
    <lineage>
        <taxon>Eukaryota</taxon>
        <taxon>Viridiplantae</taxon>
        <taxon>Streptophyta</taxon>
        <taxon>Embryophyta</taxon>
        <taxon>Tracheophyta</taxon>
        <taxon>Spermatophyta</taxon>
        <taxon>Magnoliopsida</taxon>
        <taxon>Liliopsida</taxon>
        <taxon>Poales</taxon>
        <taxon>Poaceae</taxon>
        <taxon>BOP clade</taxon>
        <taxon>Oryzoideae</taxon>
        <taxon>Oryzeae</taxon>
        <taxon>Oryzinae</taxon>
        <taxon>Oryza</taxon>
        <taxon>Oryza meyeriana</taxon>
    </lineage>
</organism>
<protein>
    <submittedName>
        <fullName evidence="1">Uncharacterized protein</fullName>
    </submittedName>
</protein>
<name>A0A6G1DVU9_9ORYZ</name>
<comment type="caution">
    <text evidence="1">The sequence shown here is derived from an EMBL/GenBank/DDBJ whole genome shotgun (WGS) entry which is preliminary data.</text>
</comment>
<accession>A0A6G1DVU9</accession>
<gene>
    <name evidence="1" type="ORF">E2562_005924</name>
</gene>
<keyword evidence="2" id="KW-1185">Reference proteome</keyword>
<proteinExistence type="predicted"/>
<evidence type="ECO:0000313" key="1">
    <source>
        <dbReference type="EMBL" id="KAF0916322.1"/>
    </source>
</evidence>
<dbReference type="EMBL" id="SPHZ02000005">
    <property type="protein sequence ID" value="KAF0916322.1"/>
    <property type="molecule type" value="Genomic_DNA"/>
</dbReference>
<dbReference type="Proteomes" id="UP000479710">
    <property type="component" value="Unassembled WGS sequence"/>
</dbReference>
<evidence type="ECO:0000313" key="2">
    <source>
        <dbReference type="Proteomes" id="UP000479710"/>
    </source>
</evidence>